<dbReference type="InterPro" id="IPR050080">
    <property type="entry name" value="RNase_PH"/>
</dbReference>
<dbReference type="AlphaFoldDB" id="A0A059F2C9"/>
<dbReference type="Gene3D" id="3.30.230.70">
    <property type="entry name" value="GHMP Kinase, N-terminal domain"/>
    <property type="match status" value="1"/>
</dbReference>
<name>A0A059F2C9_9MICR</name>
<feature type="non-terminal residue" evidence="7">
    <location>
        <position position="114"/>
    </location>
</feature>
<organism evidence="7 8">
    <name type="scientific">Anncaliia algerae PRA339</name>
    <dbReference type="NCBI Taxonomy" id="1288291"/>
    <lineage>
        <taxon>Eukaryota</taxon>
        <taxon>Fungi</taxon>
        <taxon>Fungi incertae sedis</taxon>
        <taxon>Microsporidia</taxon>
        <taxon>Tubulinosematoidea</taxon>
        <taxon>Tubulinosematidae</taxon>
        <taxon>Anncaliia</taxon>
    </lineage>
</organism>
<dbReference type="OrthoDB" id="2191718at2759"/>
<dbReference type="GO" id="GO:0071051">
    <property type="term" value="P:poly(A)-dependent snoRNA 3'-end processing"/>
    <property type="evidence" value="ECO:0007669"/>
    <property type="project" value="TreeGrafter"/>
</dbReference>
<dbReference type="HOGENOM" id="CLU_2126857_0_0_1"/>
<dbReference type="EMBL" id="KK365144">
    <property type="protein sequence ID" value="KCZ81355.1"/>
    <property type="molecule type" value="Genomic_DNA"/>
</dbReference>
<dbReference type="Pfam" id="PF01138">
    <property type="entry name" value="RNase_PH"/>
    <property type="match status" value="1"/>
</dbReference>
<accession>A0A059F2C9</accession>
<dbReference type="SUPFAM" id="SSF54211">
    <property type="entry name" value="Ribosomal protein S5 domain 2-like"/>
    <property type="match status" value="1"/>
</dbReference>
<dbReference type="PROSITE" id="PS51257">
    <property type="entry name" value="PROKAR_LIPOPROTEIN"/>
    <property type="match status" value="1"/>
</dbReference>
<dbReference type="VEuPathDB" id="MicrosporidiaDB:H312_01236"/>
<sequence>MRLNCKTGILSSVGSSFFSCNSSIVYCTINGPIDSQKHNKECIIEVKWSEGTIINHKRIDRYYSYILTEILSIYIIKEYLPYKTLYIDFHCIGSDNLLFCAVNAALLAILDASV</sequence>
<dbReference type="InterPro" id="IPR001247">
    <property type="entry name" value="ExoRNase_PH_dom1"/>
</dbReference>
<dbReference type="STRING" id="1288291.A0A059F2C9"/>
<evidence type="ECO:0000313" key="7">
    <source>
        <dbReference type="EMBL" id="KCZ81355.1"/>
    </source>
</evidence>
<dbReference type="GO" id="GO:0000176">
    <property type="term" value="C:nuclear exosome (RNase complex)"/>
    <property type="evidence" value="ECO:0007669"/>
    <property type="project" value="TreeGrafter"/>
</dbReference>
<keyword evidence="4" id="KW-0271">Exosome</keyword>
<evidence type="ECO:0000256" key="5">
    <source>
        <dbReference type="ARBA" id="ARBA00023242"/>
    </source>
</evidence>
<dbReference type="Proteomes" id="UP000030655">
    <property type="component" value="Unassembled WGS sequence"/>
</dbReference>
<dbReference type="GO" id="GO:0005730">
    <property type="term" value="C:nucleolus"/>
    <property type="evidence" value="ECO:0007669"/>
    <property type="project" value="TreeGrafter"/>
</dbReference>
<dbReference type="GO" id="GO:0016075">
    <property type="term" value="P:rRNA catabolic process"/>
    <property type="evidence" value="ECO:0007669"/>
    <property type="project" value="TreeGrafter"/>
</dbReference>
<evidence type="ECO:0000256" key="1">
    <source>
        <dbReference type="ARBA" id="ARBA00004123"/>
    </source>
</evidence>
<dbReference type="GO" id="GO:0000177">
    <property type="term" value="C:cytoplasmic exosome (RNase complex)"/>
    <property type="evidence" value="ECO:0007669"/>
    <property type="project" value="TreeGrafter"/>
</dbReference>
<feature type="domain" description="Exoribonuclease phosphorolytic" evidence="6">
    <location>
        <begin position="3"/>
        <end position="113"/>
    </location>
</feature>
<evidence type="ECO:0000259" key="6">
    <source>
        <dbReference type="Pfam" id="PF01138"/>
    </source>
</evidence>
<dbReference type="InterPro" id="IPR027408">
    <property type="entry name" value="PNPase/RNase_PH_dom_sf"/>
</dbReference>
<protein>
    <recommendedName>
        <fullName evidence="6">Exoribonuclease phosphorolytic domain-containing protein</fullName>
    </recommendedName>
</protein>
<dbReference type="PANTHER" id="PTHR11953">
    <property type="entry name" value="EXOSOME COMPLEX COMPONENT"/>
    <property type="match status" value="1"/>
</dbReference>
<reference evidence="7 8" key="2">
    <citation type="submission" date="2014-03" db="EMBL/GenBank/DDBJ databases">
        <title>The Genome Sequence of Anncaliia algerae insect isolate PRA339.</title>
        <authorList>
            <consortium name="The Broad Institute Genome Sequencing Platform"/>
            <consortium name="The Broad Institute Genome Sequencing Center for Infectious Disease"/>
            <person name="Cuomo C."/>
            <person name="Becnel J."/>
            <person name="Sanscrainte N."/>
            <person name="Walker B."/>
            <person name="Young S.K."/>
            <person name="Zeng Q."/>
            <person name="Gargeya S."/>
            <person name="Fitzgerald M."/>
            <person name="Haas B."/>
            <person name="Abouelleil A."/>
            <person name="Alvarado L."/>
            <person name="Arachchi H.M."/>
            <person name="Berlin A.M."/>
            <person name="Chapman S.B."/>
            <person name="Dewar J."/>
            <person name="Goldberg J."/>
            <person name="Griggs A."/>
            <person name="Gujja S."/>
            <person name="Hansen M."/>
            <person name="Howarth C."/>
            <person name="Imamovic A."/>
            <person name="Larimer J."/>
            <person name="McCowan C."/>
            <person name="Murphy C."/>
            <person name="Neiman D."/>
            <person name="Pearson M."/>
            <person name="Priest M."/>
            <person name="Roberts A."/>
            <person name="Saif S."/>
            <person name="Shea T."/>
            <person name="Sisk P."/>
            <person name="Sykes S."/>
            <person name="Wortman J."/>
            <person name="Nusbaum C."/>
            <person name="Birren B."/>
        </authorList>
    </citation>
    <scope>NUCLEOTIDE SEQUENCE [LARGE SCALE GENOMIC DNA]</scope>
    <source>
        <strain evidence="7 8">PRA339</strain>
    </source>
</reference>
<dbReference type="GO" id="GO:0003723">
    <property type="term" value="F:RNA binding"/>
    <property type="evidence" value="ECO:0007669"/>
    <property type="project" value="TreeGrafter"/>
</dbReference>
<dbReference type="GO" id="GO:0006364">
    <property type="term" value="P:rRNA processing"/>
    <property type="evidence" value="ECO:0007669"/>
    <property type="project" value="UniProtKB-KW"/>
</dbReference>
<proteinExistence type="inferred from homology"/>
<comment type="subcellular location">
    <subcellularLocation>
        <location evidence="1">Nucleus</location>
    </subcellularLocation>
</comment>
<reference evidence="8" key="1">
    <citation type="submission" date="2013-02" db="EMBL/GenBank/DDBJ databases">
        <authorList>
            <consortium name="The Broad Institute Genome Sequencing Platform"/>
            <person name="Cuomo C."/>
            <person name="Becnel J."/>
            <person name="Sanscrainte N."/>
            <person name="Walker B."/>
            <person name="Young S.K."/>
            <person name="Zeng Q."/>
            <person name="Gargeya S."/>
            <person name="Fitzgerald M."/>
            <person name="Haas B."/>
            <person name="Abouelleil A."/>
            <person name="Alvarado L."/>
            <person name="Arachchi H.M."/>
            <person name="Berlin A.M."/>
            <person name="Chapman S.B."/>
            <person name="Dewar J."/>
            <person name="Goldberg J."/>
            <person name="Griggs A."/>
            <person name="Gujja S."/>
            <person name="Hansen M."/>
            <person name="Howarth C."/>
            <person name="Imamovic A."/>
            <person name="Larimer J."/>
            <person name="McCowan C."/>
            <person name="Murphy C."/>
            <person name="Neiman D."/>
            <person name="Pearson M."/>
            <person name="Priest M."/>
            <person name="Roberts A."/>
            <person name="Saif S."/>
            <person name="Shea T."/>
            <person name="Sisk P."/>
            <person name="Sykes S."/>
            <person name="Wortman J."/>
            <person name="Nusbaum C."/>
            <person name="Birren B."/>
        </authorList>
    </citation>
    <scope>NUCLEOTIDE SEQUENCE [LARGE SCALE GENOMIC DNA]</scope>
    <source>
        <strain evidence="8">PRA339</strain>
    </source>
</reference>
<dbReference type="PANTHER" id="PTHR11953:SF1">
    <property type="entry name" value="EXOSOME COMPLEX COMPONENT RRP46"/>
    <property type="match status" value="1"/>
</dbReference>
<keyword evidence="3" id="KW-0698">rRNA processing</keyword>
<comment type="similarity">
    <text evidence="2">Belongs to the RNase PH family.</text>
</comment>
<dbReference type="InterPro" id="IPR020568">
    <property type="entry name" value="Ribosomal_Su5_D2-typ_SF"/>
</dbReference>
<evidence type="ECO:0000313" key="8">
    <source>
        <dbReference type="Proteomes" id="UP000030655"/>
    </source>
</evidence>
<evidence type="ECO:0000256" key="3">
    <source>
        <dbReference type="ARBA" id="ARBA00022552"/>
    </source>
</evidence>
<keyword evidence="5" id="KW-0539">Nucleus</keyword>
<gene>
    <name evidence="7" type="ORF">H312_01236</name>
</gene>
<keyword evidence="8" id="KW-1185">Reference proteome</keyword>
<evidence type="ECO:0000256" key="2">
    <source>
        <dbReference type="ARBA" id="ARBA00006678"/>
    </source>
</evidence>
<dbReference type="GO" id="GO:0034475">
    <property type="term" value="P:U4 snRNA 3'-end processing"/>
    <property type="evidence" value="ECO:0007669"/>
    <property type="project" value="TreeGrafter"/>
</dbReference>
<dbReference type="GO" id="GO:0071028">
    <property type="term" value="P:nuclear mRNA surveillance"/>
    <property type="evidence" value="ECO:0007669"/>
    <property type="project" value="TreeGrafter"/>
</dbReference>
<evidence type="ECO:0000256" key="4">
    <source>
        <dbReference type="ARBA" id="ARBA00022835"/>
    </source>
</evidence>